<dbReference type="InterPro" id="IPR009003">
    <property type="entry name" value="Peptidase_S1_PA"/>
</dbReference>
<keyword evidence="4" id="KW-0720">Serine protease</keyword>
<accession>A0A9E8LWA7</accession>
<dbReference type="KEGG" id="faf:OE104_06100"/>
<dbReference type="InterPro" id="IPR051201">
    <property type="entry name" value="Chloro_Bact_Ser_Proteases"/>
</dbReference>
<proteinExistence type="inferred from homology"/>
<evidence type="ECO:0000256" key="5">
    <source>
        <dbReference type="SAM" id="MobiDB-lite"/>
    </source>
</evidence>
<dbReference type="PRINTS" id="PR00834">
    <property type="entry name" value="PROTEASES2C"/>
</dbReference>
<dbReference type="EMBL" id="CP106878">
    <property type="protein sequence ID" value="WAA10883.1"/>
    <property type="molecule type" value="Genomic_DNA"/>
</dbReference>
<feature type="compositionally biased region" description="Polar residues" evidence="5">
    <location>
        <begin position="32"/>
        <end position="48"/>
    </location>
</feature>
<dbReference type="PROSITE" id="PS50106">
    <property type="entry name" value="PDZ"/>
    <property type="match status" value="1"/>
</dbReference>
<keyword evidence="2" id="KW-0645">Protease</keyword>
<dbReference type="SMART" id="SM00228">
    <property type="entry name" value="PDZ"/>
    <property type="match status" value="1"/>
</dbReference>
<dbReference type="InterPro" id="IPR036034">
    <property type="entry name" value="PDZ_sf"/>
</dbReference>
<dbReference type="InterPro" id="IPR043504">
    <property type="entry name" value="Peptidase_S1_PA_chymotrypsin"/>
</dbReference>
<keyword evidence="6" id="KW-1133">Transmembrane helix</keyword>
<dbReference type="Proteomes" id="UP001164718">
    <property type="component" value="Chromosome"/>
</dbReference>
<dbReference type="AlphaFoldDB" id="A0A9E8LWA7"/>
<keyword evidence="9" id="KW-1185">Reference proteome</keyword>
<dbReference type="GO" id="GO:0004252">
    <property type="term" value="F:serine-type endopeptidase activity"/>
    <property type="evidence" value="ECO:0007669"/>
    <property type="project" value="InterPro"/>
</dbReference>
<dbReference type="PANTHER" id="PTHR43343">
    <property type="entry name" value="PEPTIDASE S12"/>
    <property type="match status" value="1"/>
</dbReference>
<evidence type="ECO:0000313" key="8">
    <source>
        <dbReference type="EMBL" id="WAA10883.1"/>
    </source>
</evidence>
<dbReference type="InterPro" id="IPR001478">
    <property type="entry name" value="PDZ"/>
</dbReference>
<protein>
    <submittedName>
        <fullName evidence="8">Trypsin-like peptidase domain-containing protein</fullName>
    </submittedName>
</protein>
<sequence length="455" mass="49346">MDEKRMNAEEEKVIDNIGEKEDINATEREENSTASEQNQMNEQLSSSNLDKEEEQGTISTKPNNPKRKKSFMKGLASNVTVGVISSLLTVSIVSYTGLPDFHDGEDSGIQVEESSELNLQGATDTIYTSTFQQTDESTIADIVEEVSPAIVGVVNLQQVQDRFNMETEEVESGSGSGVIFYKDDDYGYIITNNHVIEDASVVEVSLYNGNQVEAEIVGADALTDLAVLRIDEQYVDKVATFGDSSALRTGDEVIAIGNPLGLEFSRTVTQGIISGTERNITVETSAGEWELTVLQTDAAINPGNSGGALINSQGEVIGINSLKIAETDVEGIGFAIPSNDVLPIAEELMENGSIKRAYLGVQLYNVSEIAQFYRQNLVGSLETGVFITGVENGSPADVAGLQENDVIVAIDDEEIETATDLRKYLYQYVEPGEKITLTIYRDGQEESITVQTAEN</sequence>
<feature type="domain" description="PDZ" evidence="7">
    <location>
        <begin position="343"/>
        <end position="443"/>
    </location>
</feature>
<organism evidence="8 9">
    <name type="scientific">Fervidibacillus albus</name>
    <dbReference type="NCBI Taxonomy" id="2980026"/>
    <lineage>
        <taxon>Bacteria</taxon>
        <taxon>Bacillati</taxon>
        <taxon>Bacillota</taxon>
        <taxon>Bacilli</taxon>
        <taxon>Bacillales</taxon>
        <taxon>Bacillaceae</taxon>
        <taxon>Fervidibacillus</taxon>
    </lineage>
</organism>
<dbReference type="PANTHER" id="PTHR43343:SF3">
    <property type="entry name" value="PROTEASE DO-LIKE 8, CHLOROPLASTIC"/>
    <property type="match status" value="1"/>
</dbReference>
<dbReference type="SUPFAM" id="SSF50494">
    <property type="entry name" value="Trypsin-like serine proteases"/>
    <property type="match status" value="1"/>
</dbReference>
<evidence type="ECO:0000256" key="3">
    <source>
        <dbReference type="ARBA" id="ARBA00022801"/>
    </source>
</evidence>
<evidence type="ECO:0000259" key="7">
    <source>
        <dbReference type="PROSITE" id="PS50106"/>
    </source>
</evidence>
<evidence type="ECO:0000256" key="1">
    <source>
        <dbReference type="ARBA" id="ARBA00010541"/>
    </source>
</evidence>
<evidence type="ECO:0000256" key="2">
    <source>
        <dbReference type="ARBA" id="ARBA00022670"/>
    </source>
</evidence>
<dbReference type="SUPFAM" id="SSF50156">
    <property type="entry name" value="PDZ domain-like"/>
    <property type="match status" value="1"/>
</dbReference>
<dbReference type="GO" id="GO:0006508">
    <property type="term" value="P:proteolysis"/>
    <property type="evidence" value="ECO:0007669"/>
    <property type="project" value="UniProtKB-KW"/>
</dbReference>
<keyword evidence="6" id="KW-0812">Transmembrane</keyword>
<dbReference type="Gene3D" id="2.40.10.10">
    <property type="entry name" value="Trypsin-like serine proteases"/>
    <property type="match status" value="2"/>
</dbReference>
<dbReference type="Gene3D" id="2.30.42.10">
    <property type="match status" value="1"/>
</dbReference>
<evidence type="ECO:0000256" key="4">
    <source>
        <dbReference type="ARBA" id="ARBA00022825"/>
    </source>
</evidence>
<comment type="similarity">
    <text evidence="1">Belongs to the peptidase S1C family.</text>
</comment>
<dbReference type="RefSeq" id="WP_275418692.1">
    <property type="nucleotide sequence ID" value="NZ_CP106878.1"/>
</dbReference>
<name>A0A9E8LWA7_9BACI</name>
<feature type="region of interest" description="Disordered" evidence="5">
    <location>
        <begin position="1"/>
        <end position="69"/>
    </location>
</feature>
<dbReference type="Pfam" id="PF13180">
    <property type="entry name" value="PDZ_2"/>
    <property type="match status" value="1"/>
</dbReference>
<keyword evidence="6" id="KW-0472">Membrane</keyword>
<keyword evidence="3" id="KW-0378">Hydrolase</keyword>
<dbReference type="Pfam" id="PF13365">
    <property type="entry name" value="Trypsin_2"/>
    <property type="match status" value="1"/>
</dbReference>
<feature type="compositionally biased region" description="Basic and acidic residues" evidence="5">
    <location>
        <begin position="1"/>
        <end position="31"/>
    </location>
</feature>
<reference evidence="8" key="1">
    <citation type="submission" date="2022-09" db="EMBL/GenBank/DDBJ databases">
        <title>Complete Genomes of Fervidibacillus albus and Fervidibacillus halotolerans isolated from tidal flat sediments.</title>
        <authorList>
            <person name="Kwon K.K."/>
            <person name="Yang S.-H."/>
            <person name="Park M.J."/>
            <person name="Oh H.-M."/>
        </authorList>
    </citation>
    <scope>NUCLEOTIDE SEQUENCE</scope>
    <source>
        <strain evidence="8">MEBiC13591</strain>
    </source>
</reference>
<feature type="transmembrane region" description="Helical" evidence="6">
    <location>
        <begin position="75"/>
        <end position="98"/>
    </location>
</feature>
<dbReference type="InterPro" id="IPR001940">
    <property type="entry name" value="Peptidase_S1C"/>
</dbReference>
<evidence type="ECO:0000256" key="6">
    <source>
        <dbReference type="SAM" id="Phobius"/>
    </source>
</evidence>
<dbReference type="FunFam" id="2.40.10.10:FF:000001">
    <property type="entry name" value="Periplasmic serine protease DegS"/>
    <property type="match status" value="1"/>
</dbReference>
<gene>
    <name evidence="8" type="ORF">OE104_06100</name>
</gene>
<evidence type="ECO:0000313" key="9">
    <source>
        <dbReference type="Proteomes" id="UP001164718"/>
    </source>
</evidence>